<proteinExistence type="predicted"/>
<evidence type="ECO:0000313" key="1">
    <source>
        <dbReference type="EMBL" id="TDF92566.1"/>
    </source>
</evidence>
<dbReference type="InterPro" id="IPR011009">
    <property type="entry name" value="Kinase-like_dom_sf"/>
</dbReference>
<dbReference type="OrthoDB" id="820708at2"/>
<gene>
    <name evidence="1" type="ORF">E1757_29740</name>
</gene>
<accession>A0A4R5KBV0</accession>
<protein>
    <recommendedName>
        <fullName evidence="3">Serine/threonine protein kinase</fullName>
    </recommendedName>
</protein>
<evidence type="ECO:0000313" key="2">
    <source>
        <dbReference type="Proteomes" id="UP000295636"/>
    </source>
</evidence>
<dbReference type="EMBL" id="SMRT01000020">
    <property type="protein sequence ID" value="TDF92566.1"/>
    <property type="molecule type" value="Genomic_DNA"/>
</dbReference>
<dbReference type="SUPFAM" id="SSF56112">
    <property type="entry name" value="Protein kinase-like (PK-like)"/>
    <property type="match status" value="1"/>
</dbReference>
<evidence type="ECO:0008006" key="3">
    <source>
        <dbReference type="Google" id="ProtNLM"/>
    </source>
</evidence>
<dbReference type="AlphaFoldDB" id="A0A4R5KBV0"/>
<sequence length="193" mass="22581">MDMHHVPSDADLIGRGKQGAVYKLSSDRCLKWYVNERHARLECRSYHMAAGSPLIPKLYGCGPQYIVMEYIQGECLQKVLRQKRALTMQQSGHILYIIDEMTRLGFTRIDIALAHIFIQETQTKQVCKIIDLVHAYSRVYDIPKVLFKGLFKLGLLAVFLEHAKELDREKYEKWIDHVRTRSDRYGSFRTYID</sequence>
<dbReference type="Proteomes" id="UP000295636">
    <property type="component" value="Unassembled WGS sequence"/>
</dbReference>
<name>A0A4R5KBV0_9BACL</name>
<comment type="caution">
    <text evidence="1">The sequence shown here is derived from an EMBL/GenBank/DDBJ whole genome shotgun (WGS) entry which is preliminary data.</text>
</comment>
<reference evidence="1 2" key="1">
    <citation type="submission" date="2019-03" db="EMBL/GenBank/DDBJ databases">
        <title>This is whole genome sequence of Paenibacillus sp MS74 strain.</title>
        <authorList>
            <person name="Trinh H.N."/>
        </authorList>
    </citation>
    <scope>NUCLEOTIDE SEQUENCE [LARGE SCALE GENOMIC DNA]</scope>
    <source>
        <strain evidence="1 2">MS74</strain>
    </source>
</reference>
<dbReference type="RefSeq" id="WP_133235107.1">
    <property type="nucleotide sequence ID" value="NZ_SMRT01000020.1"/>
</dbReference>
<dbReference type="Gene3D" id="1.10.510.10">
    <property type="entry name" value="Transferase(Phosphotransferase) domain 1"/>
    <property type="match status" value="1"/>
</dbReference>
<keyword evidence="2" id="KW-1185">Reference proteome</keyword>
<organism evidence="1 2">
    <name type="scientific">Paenibacillus piri</name>
    <dbReference type="NCBI Taxonomy" id="2547395"/>
    <lineage>
        <taxon>Bacteria</taxon>
        <taxon>Bacillati</taxon>
        <taxon>Bacillota</taxon>
        <taxon>Bacilli</taxon>
        <taxon>Bacillales</taxon>
        <taxon>Paenibacillaceae</taxon>
        <taxon>Paenibacillus</taxon>
    </lineage>
</organism>